<sequence length="209" mass="23336">MSPTSDKSQIWQQLQHYSRFPDFNNYLAFILARAEGKPSEVQQAAGLLLKNNLRTAFKSMAPPYQQYIKSELLPCLGAADRHIRSTAGTIISVVVQIGGVFGWPELLHTLVKCLESNELKHMEGGMDALSKLFQSPHASLRKLSLGSVNQYIMLMPEALYMSMDKYLQGLFILANDPAAKVRKLVCAAFVQLIEVHPNFLEVGIYPVVL</sequence>
<keyword evidence="5" id="KW-0653">Protein transport</keyword>
<dbReference type="GO" id="GO:0006606">
    <property type="term" value="P:protein import into nucleus"/>
    <property type="evidence" value="ECO:0007669"/>
    <property type="project" value="InterPro"/>
</dbReference>
<dbReference type="Pfam" id="PF03810">
    <property type="entry name" value="IBN_N"/>
    <property type="match status" value="1"/>
</dbReference>
<keyword evidence="2" id="KW-0813">Transport</keyword>
<accession>A0AAV6KR46</accession>
<dbReference type="AlphaFoldDB" id="A0AAV6KR46"/>
<evidence type="ECO:0000313" key="7">
    <source>
        <dbReference type="EMBL" id="KAG5555118.1"/>
    </source>
</evidence>
<evidence type="ECO:0000256" key="2">
    <source>
        <dbReference type="ARBA" id="ARBA00022448"/>
    </source>
</evidence>
<proteinExistence type="predicted"/>
<keyword evidence="3" id="KW-0963">Cytoplasm</keyword>
<dbReference type="EMBL" id="JACTNZ010000004">
    <property type="protein sequence ID" value="KAG5555118.1"/>
    <property type="molecule type" value="Genomic_DNA"/>
</dbReference>
<dbReference type="SUPFAM" id="SSF48371">
    <property type="entry name" value="ARM repeat"/>
    <property type="match status" value="1"/>
</dbReference>
<protein>
    <recommendedName>
        <fullName evidence="6">Importin N-terminal domain-containing protein</fullName>
    </recommendedName>
</protein>
<evidence type="ECO:0000256" key="1">
    <source>
        <dbReference type="ARBA" id="ARBA00004496"/>
    </source>
</evidence>
<keyword evidence="8" id="KW-1185">Reference proteome</keyword>
<name>A0AAV6KR46_9ERIC</name>
<dbReference type="Proteomes" id="UP000823749">
    <property type="component" value="Chromosome 4"/>
</dbReference>
<evidence type="ECO:0000313" key="8">
    <source>
        <dbReference type="Proteomes" id="UP000823749"/>
    </source>
</evidence>
<feature type="domain" description="Importin N-terminal" evidence="6">
    <location>
        <begin position="10"/>
        <end position="78"/>
    </location>
</feature>
<dbReference type="SMART" id="SM00913">
    <property type="entry name" value="IBN_N"/>
    <property type="match status" value="1"/>
</dbReference>
<dbReference type="PANTHER" id="PTHR10527">
    <property type="entry name" value="IMPORTIN BETA"/>
    <property type="match status" value="1"/>
</dbReference>
<evidence type="ECO:0000256" key="4">
    <source>
        <dbReference type="ARBA" id="ARBA00022737"/>
    </source>
</evidence>
<organism evidence="7 8">
    <name type="scientific">Rhododendron griersonianum</name>
    <dbReference type="NCBI Taxonomy" id="479676"/>
    <lineage>
        <taxon>Eukaryota</taxon>
        <taxon>Viridiplantae</taxon>
        <taxon>Streptophyta</taxon>
        <taxon>Embryophyta</taxon>
        <taxon>Tracheophyta</taxon>
        <taxon>Spermatophyta</taxon>
        <taxon>Magnoliopsida</taxon>
        <taxon>eudicotyledons</taxon>
        <taxon>Gunneridae</taxon>
        <taxon>Pentapetalae</taxon>
        <taxon>asterids</taxon>
        <taxon>Ericales</taxon>
        <taxon>Ericaceae</taxon>
        <taxon>Ericoideae</taxon>
        <taxon>Rhodoreae</taxon>
        <taxon>Rhododendron</taxon>
    </lineage>
</organism>
<comment type="caution">
    <text evidence="7">The sequence shown here is derived from an EMBL/GenBank/DDBJ whole genome shotgun (WGS) entry which is preliminary data.</text>
</comment>
<reference evidence="7" key="1">
    <citation type="submission" date="2020-08" db="EMBL/GenBank/DDBJ databases">
        <title>Plant Genome Project.</title>
        <authorList>
            <person name="Zhang R.-G."/>
        </authorList>
    </citation>
    <scope>NUCLEOTIDE SEQUENCE</scope>
    <source>
        <strain evidence="7">WSP0</strain>
        <tissue evidence="7">Leaf</tissue>
    </source>
</reference>
<dbReference type="GO" id="GO:0005737">
    <property type="term" value="C:cytoplasm"/>
    <property type="evidence" value="ECO:0007669"/>
    <property type="project" value="UniProtKB-SubCell"/>
</dbReference>
<dbReference type="InterPro" id="IPR001494">
    <property type="entry name" value="Importin-beta_N"/>
</dbReference>
<evidence type="ECO:0000256" key="5">
    <source>
        <dbReference type="ARBA" id="ARBA00022927"/>
    </source>
</evidence>
<dbReference type="Gene3D" id="1.25.10.10">
    <property type="entry name" value="Leucine-rich Repeat Variant"/>
    <property type="match status" value="1"/>
</dbReference>
<gene>
    <name evidence="7" type="ORF">RHGRI_012597</name>
</gene>
<dbReference type="GO" id="GO:0031267">
    <property type="term" value="F:small GTPase binding"/>
    <property type="evidence" value="ECO:0007669"/>
    <property type="project" value="InterPro"/>
</dbReference>
<dbReference type="InterPro" id="IPR016024">
    <property type="entry name" value="ARM-type_fold"/>
</dbReference>
<evidence type="ECO:0000256" key="3">
    <source>
        <dbReference type="ARBA" id="ARBA00022490"/>
    </source>
</evidence>
<evidence type="ECO:0000259" key="6">
    <source>
        <dbReference type="SMART" id="SM00913"/>
    </source>
</evidence>
<keyword evidence="4" id="KW-0677">Repeat</keyword>
<dbReference type="InterPro" id="IPR040122">
    <property type="entry name" value="Importin_beta"/>
</dbReference>
<comment type="subcellular location">
    <subcellularLocation>
        <location evidence="1">Cytoplasm</location>
    </subcellularLocation>
</comment>
<dbReference type="InterPro" id="IPR011989">
    <property type="entry name" value="ARM-like"/>
</dbReference>